<feature type="region of interest" description="Disordered" evidence="1">
    <location>
        <begin position="44"/>
        <end position="71"/>
    </location>
</feature>
<evidence type="ECO:0000313" key="2">
    <source>
        <dbReference type="EMBL" id="GIY84562.1"/>
    </source>
</evidence>
<evidence type="ECO:0000313" key="3">
    <source>
        <dbReference type="Proteomes" id="UP001054837"/>
    </source>
</evidence>
<proteinExistence type="predicted"/>
<gene>
    <name evidence="2" type="ORF">CDAR_168941</name>
</gene>
<reference evidence="2 3" key="1">
    <citation type="submission" date="2021-06" db="EMBL/GenBank/DDBJ databases">
        <title>Caerostris darwini draft genome.</title>
        <authorList>
            <person name="Kono N."/>
            <person name="Arakawa K."/>
        </authorList>
    </citation>
    <scope>NUCLEOTIDE SEQUENCE [LARGE SCALE GENOMIC DNA]</scope>
</reference>
<sequence length="154" mass="17433">MSLIPRRFLAFAKVRCFANGCSCSVDLWRTASFRYRAYPSSEAKGTSLTQRNSIQNTKPIQSKPPLTRPSSRRKLGQNFFSQNTARGRRVVLAAIINKTTAIPFCRLSVLMSLILRRFLAYARVPCFANGRSCSVDLWRTALSFLYHAYPSSEV</sequence>
<dbReference type="Proteomes" id="UP001054837">
    <property type="component" value="Unassembled WGS sequence"/>
</dbReference>
<name>A0AAV4WP03_9ARAC</name>
<accession>A0AAV4WP03</accession>
<protein>
    <submittedName>
        <fullName evidence="2">Uncharacterized protein</fullName>
    </submittedName>
</protein>
<feature type="compositionally biased region" description="Polar residues" evidence="1">
    <location>
        <begin position="44"/>
        <end position="60"/>
    </location>
</feature>
<evidence type="ECO:0000256" key="1">
    <source>
        <dbReference type="SAM" id="MobiDB-lite"/>
    </source>
</evidence>
<organism evidence="2 3">
    <name type="scientific">Caerostris darwini</name>
    <dbReference type="NCBI Taxonomy" id="1538125"/>
    <lineage>
        <taxon>Eukaryota</taxon>
        <taxon>Metazoa</taxon>
        <taxon>Ecdysozoa</taxon>
        <taxon>Arthropoda</taxon>
        <taxon>Chelicerata</taxon>
        <taxon>Arachnida</taxon>
        <taxon>Araneae</taxon>
        <taxon>Araneomorphae</taxon>
        <taxon>Entelegynae</taxon>
        <taxon>Araneoidea</taxon>
        <taxon>Araneidae</taxon>
        <taxon>Caerostris</taxon>
    </lineage>
</organism>
<dbReference type="EMBL" id="BPLQ01014939">
    <property type="protein sequence ID" value="GIY84562.1"/>
    <property type="molecule type" value="Genomic_DNA"/>
</dbReference>
<dbReference type="AlphaFoldDB" id="A0AAV4WP03"/>
<keyword evidence="3" id="KW-1185">Reference proteome</keyword>
<comment type="caution">
    <text evidence="2">The sequence shown here is derived from an EMBL/GenBank/DDBJ whole genome shotgun (WGS) entry which is preliminary data.</text>
</comment>